<feature type="binding site" evidence="10">
    <location>
        <position position="16"/>
    </location>
    <ligand>
        <name>Mn(2+)</name>
        <dbReference type="ChEBI" id="CHEBI:29035"/>
        <label>1</label>
    </ligand>
</feature>
<evidence type="ECO:0000256" key="8">
    <source>
        <dbReference type="ARBA" id="ARBA00023136"/>
    </source>
</evidence>
<feature type="binding site" evidence="10">
    <location>
        <position position="201"/>
    </location>
    <ligand>
        <name>substrate</name>
    </ligand>
</feature>
<dbReference type="NCBIfam" id="NF003743">
    <property type="entry name" value="PRK05340.1"/>
    <property type="match status" value="1"/>
</dbReference>
<proteinExistence type="inferred from homology"/>
<sequence>MRPDPMGETLFVSDVHLSPQRPELTRLFLGLLAGRARGAERLYILGDLFDAWIGDDDDEPLHLEVRAALAALTAAGTRCFIQHGNRDFLIGRRFARAGGCRLIPDPCAITLDDERILLMHGDLLCTDDLAYQRFRRRVRNPLVRRLFLWRSLAWRKALAADYRRRSAAANADKSAAIMDVTETTVARYLRRHRATRLIHGHTHRPADHRLTLAGRPALRMVLADWDERGGELLVHRPGSGFHREPLRPAD</sequence>
<feature type="binding site" evidence="10">
    <location>
        <position position="47"/>
    </location>
    <ligand>
        <name>Mn(2+)</name>
        <dbReference type="ChEBI" id="CHEBI:29035"/>
        <label>2</label>
    </ligand>
</feature>
<dbReference type="EC" id="3.6.1.54" evidence="10"/>
<protein>
    <recommendedName>
        <fullName evidence="10">UDP-2,3-diacylglucosamine hydrolase</fullName>
        <ecNumber evidence="10">3.6.1.54</ecNumber>
    </recommendedName>
    <alternativeName>
        <fullName evidence="10">UDP-2,3-diacylglucosamine diphosphatase</fullName>
    </alternativeName>
</protein>
<keyword evidence="2 10" id="KW-0444">Lipid biosynthesis</keyword>
<dbReference type="NCBIfam" id="TIGR01854">
    <property type="entry name" value="lipid_A_lpxH"/>
    <property type="match status" value="1"/>
</dbReference>
<dbReference type="InterPro" id="IPR010138">
    <property type="entry name" value="UDP-diacylglucosamine_Hdrlase"/>
</dbReference>
<organism evidence="12 13">
    <name type="scientific">Marichromatium gracile</name>
    <name type="common">Chromatium gracile</name>
    <dbReference type="NCBI Taxonomy" id="1048"/>
    <lineage>
        <taxon>Bacteria</taxon>
        <taxon>Pseudomonadati</taxon>
        <taxon>Pseudomonadota</taxon>
        <taxon>Gammaproteobacteria</taxon>
        <taxon>Chromatiales</taxon>
        <taxon>Chromatiaceae</taxon>
        <taxon>Marichromatium</taxon>
    </lineage>
</organism>
<feature type="binding site" evidence="10">
    <location>
        <position position="120"/>
    </location>
    <ligand>
        <name>Mn(2+)</name>
        <dbReference type="ChEBI" id="CHEBI:29035"/>
        <label>2</label>
    </ligand>
</feature>
<evidence type="ECO:0000313" key="12">
    <source>
        <dbReference type="EMBL" id="KXX66349.1"/>
    </source>
</evidence>
<evidence type="ECO:0000256" key="9">
    <source>
        <dbReference type="ARBA" id="ARBA00023211"/>
    </source>
</evidence>
<comment type="cofactor">
    <cofactor evidence="10">
        <name>Mn(2+)</name>
        <dbReference type="ChEBI" id="CHEBI:29035"/>
    </cofactor>
    <text evidence="10">Binds 2 Mn(2+) ions per subunit in a binuclear metal center.</text>
</comment>
<keyword evidence="7 10" id="KW-0443">Lipid metabolism</keyword>
<dbReference type="GO" id="GO:0016787">
    <property type="term" value="F:hydrolase activity"/>
    <property type="evidence" value="ECO:0007669"/>
    <property type="project" value="UniProtKB-KW"/>
</dbReference>
<dbReference type="Proteomes" id="UP000075766">
    <property type="component" value="Unassembled WGS sequence"/>
</dbReference>
<dbReference type="HAMAP" id="MF_00575">
    <property type="entry name" value="LpxH"/>
    <property type="match status" value="1"/>
</dbReference>
<keyword evidence="13" id="KW-1185">Reference proteome</keyword>
<comment type="pathway">
    <text evidence="10">Glycolipid biosynthesis; lipid IV(A) biosynthesis; lipid IV(A) from (3R)-3-hydroxytetradecanoyl-[acyl-carrier-protein] and UDP-N-acetyl-alpha-D-glucosamine: step 4/6.</text>
</comment>
<reference evidence="12 13" key="1">
    <citation type="submission" date="2016-02" db="EMBL/GenBank/DDBJ databases">
        <title>Genome sequence of Marichromatium gracile YL-28, a purple sulfur bacterium.</title>
        <authorList>
            <person name="Zhao C."/>
            <person name="Hong X."/>
            <person name="Chen S."/>
            <person name="Yang S."/>
        </authorList>
    </citation>
    <scope>NUCLEOTIDE SEQUENCE [LARGE SCALE GENOMIC DNA]</scope>
    <source>
        <strain evidence="12 13">YL28</strain>
    </source>
</reference>
<feature type="binding site" evidence="10">
    <location>
        <position position="47"/>
    </location>
    <ligand>
        <name>Mn(2+)</name>
        <dbReference type="ChEBI" id="CHEBI:29035"/>
        <label>1</label>
    </ligand>
</feature>
<gene>
    <name evidence="10" type="primary">lpxH</name>
    <name evidence="12" type="ORF">AY586_00040</name>
</gene>
<evidence type="ECO:0000256" key="1">
    <source>
        <dbReference type="ARBA" id="ARBA00022475"/>
    </source>
</evidence>
<keyword evidence="8 10" id="KW-0472">Membrane</keyword>
<keyword evidence="3 10" id="KW-0997">Cell inner membrane</keyword>
<comment type="subcellular location">
    <subcellularLocation>
        <location evidence="10">Cell inner membrane</location>
        <topology evidence="10">Peripheral membrane protein</topology>
        <orientation evidence="10">Cytoplasmic side</orientation>
    </subcellularLocation>
</comment>
<keyword evidence="1 10" id="KW-1003">Cell membrane</keyword>
<feature type="binding site" evidence="10">
    <location>
        <position position="166"/>
    </location>
    <ligand>
        <name>substrate</name>
    </ligand>
</feature>
<evidence type="ECO:0000256" key="6">
    <source>
        <dbReference type="ARBA" id="ARBA00022801"/>
    </source>
</evidence>
<keyword evidence="5 10" id="KW-0479">Metal-binding</keyword>
<dbReference type="Gene3D" id="3.60.21.10">
    <property type="match status" value="1"/>
</dbReference>
<keyword evidence="6 10" id="KW-0378">Hydrolase</keyword>
<comment type="similarity">
    <text evidence="10">Belongs to the LpxH family.</text>
</comment>
<feature type="binding site" evidence="10">
    <location>
        <position position="170"/>
    </location>
    <ligand>
        <name>substrate</name>
    </ligand>
</feature>
<dbReference type="PANTHER" id="PTHR34990">
    <property type="entry name" value="UDP-2,3-DIACYLGLUCOSAMINE HYDROLASE-RELATED"/>
    <property type="match status" value="1"/>
</dbReference>
<evidence type="ECO:0000256" key="2">
    <source>
        <dbReference type="ARBA" id="ARBA00022516"/>
    </source>
</evidence>
<feature type="binding site" evidence="10">
    <location>
        <begin position="85"/>
        <end position="86"/>
    </location>
    <ligand>
        <name>substrate</name>
    </ligand>
</feature>
<dbReference type="PANTHER" id="PTHR34990:SF1">
    <property type="entry name" value="UDP-2,3-DIACYLGLUCOSAMINE HYDROLASE"/>
    <property type="match status" value="1"/>
</dbReference>
<dbReference type="CDD" id="cd07398">
    <property type="entry name" value="MPP_YbbF-LpxH"/>
    <property type="match status" value="1"/>
</dbReference>
<feature type="binding site" evidence="10">
    <location>
        <position position="14"/>
    </location>
    <ligand>
        <name>Mn(2+)</name>
        <dbReference type="ChEBI" id="CHEBI:29035"/>
        <label>1</label>
    </ligand>
</feature>
<keyword evidence="9 10" id="KW-0464">Manganese</keyword>
<accession>A0ABR5VLA3</accession>
<comment type="catalytic activity">
    <reaction evidence="10">
        <text>UDP-2-N,3-O-bis[(3R)-3-hydroxytetradecanoyl]-alpha-D-glucosamine + H2O = 2-N,3-O-bis[(3R)-3-hydroxytetradecanoyl]-alpha-D-glucosaminyl 1-phosphate + UMP + 2 H(+)</text>
        <dbReference type="Rhea" id="RHEA:25213"/>
        <dbReference type="ChEBI" id="CHEBI:15377"/>
        <dbReference type="ChEBI" id="CHEBI:15378"/>
        <dbReference type="ChEBI" id="CHEBI:57865"/>
        <dbReference type="ChEBI" id="CHEBI:57957"/>
        <dbReference type="ChEBI" id="CHEBI:78847"/>
        <dbReference type="EC" id="3.6.1.54"/>
    </reaction>
</comment>
<dbReference type="EMBL" id="LSYU01000001">
    <property type="protein sequence ID" value="KXX66349.1"/>
    <property type="molecule type" value="Genomic_DNA"/>
</dbReference>
<feature type="binding site" evidence="10">
    <location>
        <position position="173"/>
    </location>
    <ligand>
        <name>substrate</name>
    </ligand>
</feature>
<evidence type="ECO:0000256" key="5">
    <source>
        <dbReference type="ARBA" id="ARBA00022723"/>
    </source>
</evidence>
<evidence type="ECO:0000256" key="10">
    <source>
        <dbReference type="HAMAP-Rule" id="MF_00575"/>
    </source>
</evidence>
<evidence type="ECO:0000259" key="11">
    <source>
        <dbReference type="Pfam" id="PF00149"/>
    </source>
</evidence>
<dbReference type="InterPro" id="IPR029052">
    <property type="entry name" value="Metallo-depent_PP-like"/>
</dbReference>
<dbReference type="SUPFAM" id="SSF56300">
    <property type="entry name" value="Metallo-dependent phosphatases"/>
    <property type="match status" value="1"/>
</dbReference>
<feature type="binding site" evidence="10">
    <location>
        <position position="128"/>
    </location>
    <ligand>
        <name>substrate</name>
    </ligand>
</feature>
<evidence type="ECO:0000256" key="3">
    <source>
        <dbReference type="ARBA" id="ARBA00022519"/>
    </source>
</evidence>
<keyword evidence="4 10" id="KW-0441">Lipid A biosynthesis</keyword>
<feature type="binding site" evidence="10">
    <location>
        <position position="85"/>
    </location>
    <ligand>
        <name>Mn(2+)</name>
        <dbReference type="ChEBI" id="CHEBI:29035"/>
        <label>2</label>
    </ligand>
</feature>
<evidence type="ECO:0000256" key="4">
    <source>
        <dbReference type="ARBA" id="ARBA00022556"/>
    </source>
</evidence>
<evidence type="ECO:0000313" key="13">
    <source>
        <dbReference type="Proteomes" id="UP000075766"/>
    </source>
</evidence>
<comment type="caution">
    <text evidence="12">The sequence shown here is derived from an EMBL/GenBank/DDBJ whole genome shotgun (WGS) entry which is preliminary data.</text>
</comment>
<name>A0ABR5VLA3_MARGR</name>
<feature type="domain" description="Calcineurin-like phosphoesterase" evidence="11">
    <location>
        <begin position="10"/>
        <end position="205"/>
    </location>
</feature>
<dbReference type="InterPro" id="IPR004843">
    <property type="entry name" value="Calcineurin-like_PHP"/>
</dbReference>
<feature type="binding site" evidence="10">
    <location>
        <position position="201"/>
    </location>
    <ligand>
        <name>Mn(2+)</name>
        <dbReference type="ChEBI" id="CHEBI:29035"/>
        <label>2</label>
    </ligand>
</feature>
<dbReference type="InterPro" id="IPR043461">
    <property type="entry name" value="LpxH-like"/>
</dbReference>
<feature type="binding site" evidence="10">
    <location>
        <position position="203"/>
    </location>
    <ligand>
        <name>Mn(2+)</name>
        <dbReference type="ChEBI" id="CHEBI:29035"/>
        <label>1</label>
    </ligand>
</feature>
<comment type="function">
    <text evidence="10">Hydrolyzes the pyrophosphate bond of UDP-2,3-diacylglucosamine to yield 2,3-diacylglucosamine 1-phosphate (lipid X) and UMP by catalyzing the attack of water at the alpha-P atom. Involved in the biosynthesis of lipid A, a phosphorylated glycolipid that anchors the lipopolysaccharide to the outer membrane of the cell.</text>
</comment>
<evidence type="ECO:0000256" key="7">
    <source>
        <dbReference type="ARBA" id="ARBA00023098"/>
    </source>
</evidence>
<dbReference type="Pfam" id="PF00149">
    <property type="entry name" value="Metallophos"/>
    <property type="match status" value="1"/>
</dbReference>